<dbReference type="EMBL" id="CM055095">
    <property type="protein sequence ID" value="KAJ7559365.1"/>
    <property type="molecule type" value="Genomic_DNA"/>
</dbReference>
<sequence>MGPAAILWDIENCPVPGEINAEDVAGNLRTALLVHPAIGGSVTMFAAYGDFNHFPRKVREGCQRTGVNLIDVPNGKKDASDKAIFVDMFLFALDNPPPCTIFLISGDVDFASALHKLGLRGYTIVLAIPSGVGVASALISAGKYVWDWPSVARGNGLVPAKAFQAGKYLCAGNEIHGCAARQSSGWIAVDDSDQPKHEFALPDSSQRNILKKAIINGSNSYSPRNDQPAATQLRSLEKSFIDGVLGGDEHQEQNEGVEPTKPRVSFQTSKVKPRDLGVLKRQLVRLVSMKGGKVKLDRIGAQYNNTFGRPLIMDEYEPSKLVRVIKSMPETFFIEGKCTRKILHLTKAGMEFASKCKGSCISSPDSNFISADKKDGDRDEREKEVTGFKIQPTRGKKRLLALKSS</sequence>
<evidence type="ECO:0000313" key="2">
    <source>
        <dbReference type="Proteomes" id="UP001162992"/>
    </source>
</evidence>
<reference evidence="2" key="1">
    <citation type="journal article" date="2024" name="Proc. Natl. Acad. Sci. U.S.A.">
        <title>Extraordinary preservation of gene collinearity over three hundred million years revealed in homosporous lycophytes.</title>
        <authorList>
            <person name="Li C."/>
            <person name="Wickell D."/>
            <person name="Kuo L.Y."/>
            <person name="Chen X."/>
            <person name="Nie B."/>
            <person name="Liao X."/>
            <person name="Peng D."/>
            <person name="Ji J."/>
            <person name="Jenkins J."/>
            <person name="Williams M."/>
            <person name="Shu S."/>
            <person name="Plott C."/>
            <person name="Barry K."/>
            <person name="Rajasekar S."/>
            <person name="Grimwood J."/>
            <person name="Han X."/>
            <person name="Sun S."/>
            <person name="Hou Z."/>
            <person name="He W."/>
            <person name="Dai G."/>
            <person name="Sun C."/>
            <person name="Schmutz J."/>
            <person name="Leebens-Mack J.H."/>
            <person name="Li F.W."/>
            <person name="Wang L."/>
        </authorList>
    </citation>
    <scope>NUCLEOTIDE SEQUENCE [LARGE SCALE GENOMIC DNA]</scope>
    <source>
        <strain evidence="2">cv. PW_Plant_1</strain>
    </source>
</reference>
<gene>
    <name evidence="1" type="ORF">O6H91_04G082000</name>
</gene>
<comment type="caution">
    <text evidence="1">The sequence shown here is derived from an EMBL/GenBank/DDBJ whole genome shotgun (WGS) entry which is preliminary data.</text>
</comment>
<dbReference type="Proteomes" id="UP001162992">
    <property type="component" value="Chromosome 4"/>
</dbReference>
<keyword evidence="2" id="KW-1185">Reference proteome</keyword>
<proteinExistence type="predicted"/>
<name>A0ACC2DYQ3_DIPCM</name>
<organism evidence="1 2">
    <name type="scientific">Diphasiastrum complanatum</name>
    <name type="common">Issler's clubmoss</name>
    <name type="synonym">Lycopodium complanatum</name>
    <dbReference type="NCBI Taxonomy" id="34168"/>
    <lineage>
        <taxon>Eukaryota</taxon>
        <taxon>Viridiplantae</taxon>
        <taxon>Streptophyta</taxon>
        <taxon>Embryophyta</taxon>
        <taxon>Tracheophyta</taxon>
        <taxon>Lycopodiopsida</taxon>
        <taxon>Lycopodiales</taxon>
        <taxon>Lycopodiaceae</taxon>
        <taxon>Lycopodioideae</taxon>
        <taxon>Diphasiastrum</taxon>
    </lineage>
</organism>
<accession>A0ACC2DYQ3</accession>
<evidence type="ECO:0000313" key="1">
    <source>
        <dbReference type="EMBL" id="KAJ7559365.1"/>
    </source>
</evidence>
<protein>
    <submittedName>
        <fullName evidence="1">Uncharacterized protein</fullName>
    </submittedName>
</protein>